<evidence type="ECO:0000313" key="2">
    <source>
        <dbReference type="Proteomes" id="UP000800093"/>
    </source>
</evidence>
<dbReference type="Proteomes" id="UP000800093">
    <property type="component" value="Unassembled WGS sequence"/>
</dbReference>
<comment type="caution">
    <text evidence="1">The sequence shown here is derived from an EMBL/GenBank/DDBJ whole genome shotgun (WGS) entry which is preliminary data.</text>
</comment>
<organism evidence="1 2">
    <name type="scientific">Lojkania enalia</name>
    <dbReference type="NCBI Taxonomy" id="147567"/>
    <lineage>
        <taxon>Eukaryota</taxon>
        <taxon>Fungi</taxon>
        <taxon>Dikarya</taxon>
        <taxon>Ascomycota</taxon>
        <taxon>Pezizomycotina</taxon>
        <taxon>Dothideomycetes</taxon>
        <taxon>Pleosporomycetidae</taxon>
        <taxon>Pleosporales</taxon>
        <taxon>Pleosporales incertae sedis</taxon>
        <taxon>Lojkania</taxon>
    </lineage>
</organism>
<name>A0A9P4K3L8_9PLEO</name>
<proteinExistence type="predicted"/>
<gene>
    <name evidence="1" type="ORF">CC78DRAFT_535596</name>
</gene>
<keyword evidence="2" id="KW-1185">Reference proteome</keyword>
<dbReference type="EMBL" id="ML986656">
    <property type="protein sequence ID" value="KAF2261496.1"/>
    <property type="molecule type" value="Genomic_DNA"/>
</dbReference>
<reference evidence="2" key="1">
    <citation type="journal article" date="2020" name="Stud. Mycol.">
        <title>101 Dothideomycetes genomes: A test case for predicting lifestyles and emergence of pathogens.</title>
        <authorList>
            <person name="Haridas S."/>
            <person name="Albert R."/>
            <person name="Binder M."/>
            <person name="Bloem J."/>
            <person name="LaButti K."/>
            <person name="Salamov A."/>
            <person name="Andreopoulos B."/>
            <person name="Baker S."/>
            <person name="Barry K."/>
            <person name="Bills G."/>
            <person name="Bluhm B."/>
            <person name="Cannon C."/>
            <person name="Castanera R."/>
            <person name="Culley D."/>
            <person name="Daum C."/>
            <person name="Ezra D."/>
            <person name="Gonzalez J."/>
            <person name="Henrissat B."/>
            <person name="Kuo A."/>
            <person name="Liang C."/>
            <person name="Lipzen A."/>
            <person name="Lutzoni F."/>
            <person name="Magnuson J."/>
            <person name="Mondo S."/>
            <person name="Nolan M."/>
            <person name="Ohm R."/>
            <person name="Pangilinan J."/>
            <person name="Park H.-J."/>
            <person name="Ramirez L."/>
            <person name="Alfaro M."/>
            <person name="Sun H."/>
            <person name="Tritt A."/>
            <person name="Yoshinaga Y."/>
            <person name="Zwiers L.-H."/>
            <person name="Turgeon B."/>
            <person name="Goodwin S."/>
            <person name="Spatafora J."/>
            <person name="Crous P."/>
            <person name="Grigoriev I."/>
        </authorList>
    </citation>
    <scope>NUCLEOTIDE SEQUENCE [LARGE SCALE GENOMIC DNA]</scope>
    <source>
        <strain evidence="2">CBS 304.66</strain>
    </source>
</reference>
<accession>A0A9P4K3L8</accession>
<sequence length="82" mass="8759">MTLAGLLRRDRSVFGLALVRAQQVRSSYYGNVLAEHSSCLSSYGISIAGSHVVDPALPNWGTVQTPLTSARQLDPSSAIIMV</sequence>
<protein>
    <submittedName>
        <fullName evidence="1">Uncharacterized protein</fullName>
    </submittedName>
</protein>
<dbReference type="AlphaFoldDB" id="A0A9P4K3L8"/>
<evidence type="ECO:0000313" key="1">
    <source>
        <dbReference type="EMBL" id="KAF2261496.1"/>
    </source>
</evidence>